<reference evidence="1" key="2">
    <citation type="submission" date="2018-05" db="EMBL/GenBank/DDBJ databases">
        <title>OmerRS3 (Oryza meridionalis Reference Sequence Version 3).</title>
        <authorList>
            <person name="Zhang J."/>
            <person name="Kudrna D."/>
            <person name="Lee S."/>
            <person name="Talag J."/>
            <person name="Welchert J."/>
            <person name="Wing R.A."/>
        </authorList>
    </citation>
    <scope>NUCLEOTIDE SEQUENCE [LARGE SCALE GENOMIC DNA]</scope>
    <source>
        <strain evidence="1">cv. OR44</strain>
    </source>
</reference>
<proteinExistence type="predicted"/>
<protein>
    <submittedName>
        <fullName evidence="1">Uncharacterized protein</fullName>
    </submittedName>
</protein>
<organism evidence="1">
    <name type="scientific">Oryza meridionalis</name>
    <dbReference type="NCBI Taxonomy" id="40149"/>
    <lineage>
        <taxon>Eukaryota</taxon>
        <taxon>Viridiplantae</taxon>
        <taxon>Streptophyta</taxon>
        <taxon>Embryophyta</taxon>
        <taxon>Tracheophyta</taxon>
        <taxon>Spermatophyta</taxon>
        <taxon>Magnoliopsida</taxon>
        <taxon>Liliopsida</taxon>
        <taxon>Poales</taxon>
        <taxon>Poaceae</taxon>
        <taxon>BOP clade</taxon>
        <taxon>Oryzoideae</taxon>
        <taxon>Oryzeae</taxon>
        <taxon>Oryzinae</taxon>
        <taxon>Oryza</taxon>
    </lineage>
</organism>
<name>A0A0E0CKL1_9ORYZ</name>
<keyword evidence="2" id="KW-1185">Reference proteome</keyword>
<dbReference type="Proteomes" id="UP000008021">
    <property type="component" value="Chromosome 2"/>
</dbReference>
<reference evidence="1" key="1">
    <citation type="submission" date="2015-04" db="UniProtKB">
        <authorList>
            <consortium name="EnsemblPlants"/>
        </authorList>
    </citation>
    <scope>IDENTIFICATION</scope>
</reference>
<evidence type="ECO:0000313" key="1">
    <source>
        <dbReference type="EnsemblPlants" id="OMERI02G16740.1"/>
    </source>
</evidence>
<dbReference type="Gramene" id="OMERI02G16740.1">
    <property type="protein sequence ID" value="OMERI02G16740.1"/>
    <property type="gene ID" value="OMERI02G16740"/>
</dbReference>
<evidence type="ECO:0000313" key="2">
    <source>
        <dbReference type="Proteomes" id="UP000008021"/>
    </source>
</evidence>
<sequence length="80" mass="9304">MSRRCNFLQMLLDDKSSSDDDDEFIFKANMKGVSVFGHEMINWTEKTSLLHIMNLVKAHDDYYVQKKNMAGILGYPVSKR</sequence>
<dbReference type="EnsemblPlants" id="OMERI02G16740.1">
    <property type="protein sequence ID" value="OMERI02G16740.1"/>
    <property type="gene ID" value="OMERI02G16740"/>
</dbReference>
<dbReference type="AlphaFoldDB" id="A0A0E0CKL1"/>
<accession>A0A0E0CKL1</accession>
<dbReference type="HOGENOM" id="CLU_2593833_0_0_1"/>